<reference evidence="1" key="1">
    <citation type="submission" date="2021-08" db="EMBL/GenBank/DDBJ databases">
        <title>The first chromosome-level gecko genome reveals the dynamic sex chromosomes of Neotropical dwarf geckos (Sphaerodactylidae: Sphaerodactylus).</title>
        <authorList>
            <person name="Pinto B.J."/>
            <person name="Keating S.E."/>
            <person name="Gamble T."/>
        </authorList>
    </citation>
    <scope>NUCLEOTIDE SEQUENCE</scope>
    <source>
        <strain evidence="1">TG3544</strain>
    </source>
</reference>
<dbReference type="EMBL" id="CM037615">
    <property type="protein sequence ID" value="KAH8012968.1"/>
    <property type="molecule type" value="Genomic_DNA"/>
</dbReference>
<organism evidence="1 2">
    <name type="scientific">Sphaerodactylus townsendi</name>
    <dbReference type="NCBI Taxonomy" id="933632"/>
    <lineage>
        <taxon>Eukaryota</taxon>
        <taxon>Metazoa</taxon>
        <taxon>Chordata</taxon>
        <taxon>Craniata</taxon>
        <taxon>Vertebrata</taxon>
        <taxon>Euteleostomi</taxon>
        <taxon>Lepidosauria</taxon>
        <taxon>Squamata</taxon>
        <taxon>Bifurcata</taxon>
        <taxon>Gekkota</taxon>
        <taxon>Sphaerodactylidae</taxon>
        <taxon>Sphaerodactylus</taxon>
    </lineage>
</organism>
<protein>
    <submittedName>
        <fullName evidence="1">Uncharacterized protein</fullName>
    </submittedName>
</protein>
<sequence>MRIRQQLRVKPRDEGGAAGRRFWTPIRVDALDRPASTVLKQSGSRAPQSRAPSRFGSAIKCLHGNGLDSQCPPSNLQGRFRLARRRVNVLAPDPAAASGPSAAGRSANSGRARRGAQLTACPRSASPRPGTQPSLLQRCGRSIPRHRLTPE</sequence>
<evidence type="ECO:0000313" key="2">
    <source>
        <dbReference type="Proteomes" id="UP000827872"/>
    </source>
</evidence>
<name>A0ACB8G0M0_9SAUR</name>
<dbReference type="Proteomes" id="UP000827872">
    <property type="component" value="Linkage Group LG02"/>
</dbReference>
<comment type="caution">
    <text evidence="1">The sequence shown here is derived from an EMBL/GenBank/DDBJ whole genome shotgun (WGS) entry which is preliminary data.</text>
</comment>
<keyword evidence="2" id="KW-1185">Reference proteome</keyword>
<accession>A0ACB8G0M0</accession>
<gene>
    <name evidence="1" type="ORF">K3G42_007793</name>
</gene>
<proteinExistence type="predicted"/>
<evidence type="ECO:0000313" key="1">
    <source>
        <dbReference type="EMBL" id="KAH8012968.1"/>
    </source>
</evidence>